<evidence type="ECO:0000256" key="1">
    <source>
        <dbReference type="SAM" id="MobiDB-lite"/>
    </source>
</evidence>
<name>A0A8D8CJ10_CULPI</name>
<organism evidence="2">
    <name type="scientific">Culex pipiens</name>
    <name type="common">House mosquito</name>
    <dbReference type="NCBI Taxonomy" id="7175"/>
    <lineage>
        <taxon>Eukaryota</taxon>
        <taxon>Metazoa</taxon>
        <taxon>Ecdysozoa</taxon>
        <taxon>Arthropoda</taxon>
        <taxon>Hexapoda</taxon>
        <taxon>Insecta</taxon>
        <taxon>Pterygota</taxon>
        <taxon>Neoptera</taxon>
        <taxon>Endopterygota</taxon>
        <taxon>Diptera</taxon>
        <taxon>Nematocera</taxon>
        <taxon>Culicoidea</taxon>
        <taxon>Culicidae</taxon>
        <taxon>Culicinae</taxon>
        <taxon>Culicini</taxon>
        <taxon>Culex</taxon>
        <taxon>Culex</taxon>
    </lineage>
</organism>
<dbReference type="EMBL" id="HBUE01127055">
    <property type="protein sequence ID" value="CAG6495005.1"/>
    <property type="molecule type" value="Transcribed_RNA"/>
</dbReference>
<dbReference type="AlphaFoldDB" id="A0A8D8CJ10"/>
<accession>A0A8D8CJ10</accession>
<feature type="region of interest" description="Disordered" evidence="1">
    <location>
        <begin position="23"/>
        <end position="43"/>
    </location>
</feature>
<evidence type="ECO:0000313" key="2">
    <source>
        <dbReference type="EMBL" id="CAG6495005.1"/>
    </source>
</evidence>
<protein>
    <submittedName>
        <fullName evidence="2">(northern house mosquito) hypothetical protein</fullName>
    </submittedName>
</protein>
<dbReference type="EMBL" id="HBUE01199040">
    <property type="protein sequence ID" value="CAG6528828.1"/>
    <property type="molecule type" value="Transcribed_RNA"/>
</dbReference>
<sequence length="121" mass="13461">MIRNVAVVVGAYHVDWPRVPSEPTQTTLKSAPGHSTERTPHSDRSSCSMARYLFLRVLHVSCFVRFNSSPGPLTSPKSHKEIFPFTRNSYAFATSHHLRASFFFCHSSSPSPSSLTSLIPV</sequence>
<reference evidence="2" key="1">
    <citation type="submission" date="2021-05" db="EMBL/GenBank/DDBJ databases">
        <authorList>
            <person name="Alioto T."/>
            <person name="Alioto T."/>
            <person name="Gomez Garrido J."/>
        </authorList>
    </citation>
    <scope>NUCLEOTIDE SEQUENCE</scope>
</reference>
<proteinExistence type="predicted"/>
<dbReference type="EMBL" id="HBUE01127054">
    <property type="protein sequence ID" value="CAG6495004.1"/>
    <property type="molecule type" value="Transcribed_RNA"/>
</dbReference>
<dbReference type="EMBL" id="HBUE01305138">
    <property type="protein sequence ID" value="CAG6580584.1"/>
    <property type="molecule type" value="Transcribed_RNA"/>
</dbReference>